<accession>A0AB74F1E3</accession>
<proteinExistence type="predicted"/>
<protein>
    <submittedName>
        <fullName evidence="2">Uncharacterized protein</fullName>
    </submittedName>
</protein>
<sequence>MLNFSLPNLSLYFSINVKNIAKRARDNPICAPIKLSKKSNCRICILDKLIIVGRTAPITKMISSLIAIIAFFVFNFVFIFNSFNFGKGIIQNFLGFFIAYI</sequence>
<dbReference type="AlphaFoldDB" id="A0AB74F1E3"/>
<reference evidence="2 3" key="1">
    <citation type="submission" date="2016-11" db="EMBL/GenBank/DDBJ databases">
        <authorList>
            <person name="Varghese N."/>
            <person name="Submissions S."/>
        </authorList>
    </citation>
    <scope>NUCLEOTIDE SEQUENCE [LARGE SCALE GENOMIC DNA]</scope>
    <source>
        <strain evidence="2 3">FD</strain>
    </source>
</reference>
<feature type="transmembrane region" description="Helical" evidence="1">
    <location>
        <begin position="61"/>
        <end position="80"/>
    </location>
</feature>
<evidence type="ECO:0000256" key="1">
    <source>
        <dbReference type="SAM" id="Phobius"/>
    </source>
</evidence>
<dbReference type="Proteomes" id="UP000184012">
    <property type="component" value="Unassembled WGS sequence"/>
</dbReference>
<dbReference type="EMBL" id="FRBP01000008">
    <property type="protein sequence ID" value="SHL87894.1"/>
    <property type="molecule type" value="Genomic_DNA"/>
</dbReference>
<evidence type="ECO:0000313" key="3">
    <source>
        <dbReference type="Proteomes" id="UP000184012"/>
    </source>
</evidence>
<keyword evidence="1" id="KW-0812">Transmembrane</keyword>
<comment type="caution">
    <text evidence="2">The sequence shown here is derived from an EMBL/GenBank/DDBJ whole genome shotgun (WGS) entry which is preliminary data.</text>
</comment>
<organism evidence="2 3">
    <name type="scientific">Eubacterium callanderi</name>
    <dbReference type="NCBI Taxonomy" id="53442"/>
    <lineage>
        <taxon>Bacteria</taxon>
        <taxon>Bacillati</taxon>
        <taxon>Bacillota</taxon>
        <taxon>Clostridia</taxon>
        <taxon>Eubacteriales</taxon>
        <taxon>Eubacteriaceae</taxon>
        <taxon>Eubacterium</taxon>
    </lineage>
</organism>
<keyword evidence="1" id="KW-0472">Membrane</keyword>
<name>A0AB74F1E3_9FIRM</name>
<gene>
    <name evidence="2" type="ORF">SAMN04515649_108240</name>
</gene>
<evidence type="ECO:0000313" key="2">
    <source>
        <dbReference type="EMBL" id="SHL87894.1"/>
    </source>
</evidence>
<keyword evidence="1" id="KW-1133">Transmembrane helix</keyword>